<evidence type="ECO:0000256" key="1">
    <source>
        <dbReference type="SAM" id="Phobius"/>
    </source>
</evidence>
<gene>
    <name evidence="2" type="ORF">PVP01_0008470</name>
</gene>
<keyword evidence="1" id="KW-0812">Transmembrane</keyword>
<dbReference type="Pfam" id="PF05795">
    <property type="entry name" value="Plasmodium_Vir"/>
    <property type="match status" value="1"/>
</dbReference>
<sequence length="295" mass="34945">MDQSKGEEYYTYVNFLLKRKPMFNTTINITHKEMKQECKKACISFTNNNEKLEDYCQKIFNYLSKLHKLSTNVKSEGCHFLNYWMHNDVKELVSENILDFLSKILENTHKKGGFHANFCKEQIKEIDINVLKNVNDLITLYVNLYSSILNLDEYTDQKCTHLSECYKLYKTKVELCRGDTNEIFCNELENFIIAYNKIRHNEEPCTDIPNRLQHIRGSSAATNTLITFSVILVVPSVLFMTYKFTPFGTWIRRHILKKNKIKSNLNEKNIKIQHDSDDYQRKMICNQYNMQYQST</sequence>
<accession>A0A565A6C1</accession>
<dbReference type="AlphaFoldDB" id="A0A565A6C1"/>
<dbReference type="EMBL" id="FLZR02000038">
    <property type="protein sequence ID" value="VVA00135.1"/>
    <property type="molecule type" value="Genomic_DNA"/>
</dbReference>
<keyword evidence="1" id="KW-0472">Membrane</keyword>
<dbReference type="VEuPathDB" id="PlasmoDB:PVP01_0008470"/>
<protein>
    <submittedName>
        <fullName evidence="2">VIR protein</fullName>
    </submittedName>
</protein>
<evidence type="ECO:0000313" key="2">
    <source>
        <dbReference type="EMBL" id="VVA00135.1"/>
    </source>
</evidence>
<dbReference type="Proteomes" id="UP000220605">
    <property type="component" value="Unassembled WGS sequence"/>
</dbReference>
<keyword evidence="1" id="KW-1133">Transmembrane helix</keyword>
<feature type="transmembrane region" description="Helical" evidence="1">
    <location>
        <begin position="225"/>
        <end position="244"/>
    </location>
</feature>
<reference evidence="2" key="1">
    <citation type="submission" date="2016-07" db="EMBL/GenBank/DDBJ databases">
        <authorList>
            <consortium name="Pathogen Informatics"/>
        </authorList>
    </citation>
    <scope>NUCLEOTIDE SEQUENCE</scope>
</reference>
<proteinExistence type="predicted"/>
<organism evidence="2">
    <name type="scientific">Plasmodium vivax</name>
    <name type="common">malaria parasite P. vivax</name>
    <dbReference type="NCBI Taxonomy" id="5855"/>
    <lineage>
        <taxon>Eukaryota</taxon>
        <taxon>Sar</taxon>
        <taxon>Alveolata</taxon>
        <taxon>Apicomplexa</taxon>
        <taxon>Aconoidasida</taxon>
        <taxon>Haemosporida</taxon>
        <taxon>Plasmodiidae</taxon>
        <taxon>Plasmodium</taxon>
        <taxon>Plasmodium (Plasmodium)</taxon>
    </lineage>
</organism>
<name>A0A565A6C1_PLAVI</name>
<dbReference type="VEuPathDB" id="PlasmoDB:PVW1_100006600"/>
<dbReference type="InterPro" id="IPR008780">
    <property type="entry name" value="Plasmodium_Vir"/>
</dbReference>